<dbReference type="HOGENOM" id="CLU_115403_9_4_9"/>
<dbReference type="SUPFAM" id="SSF52091">
    <property type="entry name" value="SpoIIaa-like"/>
    <property type="match status" value="1"/>
</dbReference>
<evidence type="ECO:0000256" key="1">
    <source>
        <dbReference type="ARBA" id="ARBA00009013"/>
    </source>
</evidence>
<dbReference type="Pfam" id="PF01740">
    <property type="entry name" value="STAS"/>
    <property type="match status" value="1"/>
</dbReference>
<dbReference type="PANTHER" id="PTHR33495:SF2">
    <property type="entry name" value="ANTI-SIGMA FACTOR ANTAGONIST TM_1081-RELATED"/>
    <property type="match status" value="1"/>
</dbReference>
<gene>
    <name evidence="4" type="ORF">DesyoDRAFT_3887</name>
</gene>
<dbReference type="PANTHER" id="PTHR33495">
    <property type="entry name" value="ANTI-SIGMA FACTOR ANTAGONIST TM_1081-RELATED-RELATED"/>
    <property type="match status" value="1"/>
</dbReference>
<dbReference type="AlphaFoldDB" id="H5XX01"/>
<dbReference type="Gene3D" id="3.30.750.24">
    <property type="entry name" value="STAS domain"/>
    <property type="match status" value="1"/>
</dbReference>
<dbReference type="Proteomes" id="UP000005104">
    <property type="component" value="Chromosome"/>
</dbReference>
<evidence type="ECO:0000313" key="4">
    <source>
        <dbReference type="EMBL" id="EHQ90869.1"/>
    </source>
</evidence>
<dbReference type="RefSeq" id="WP_007785489.1">
    <property type="nucleotide sequence ID" value="NZ_CM001441.1"/>
</dbReference>
<name>H5XX01_9FIRM</name>
<comment type="similarity">
    <text evidence="1 2">Belongs to the anti-sigma-factor antagonist family.</text>
</comment>
<dbReference type="InterPro" id="IPR003658">
    <property type="entry name" value="Anti-sigma_ant"/>
</dbReference>
<evidence type="ECO:0000259" key="3">
    <source>
        <dbReference type="PROSITE" id="PS50801"/>
    </source>
</evidence>
<evidence type="ECO:0000256" key="2">
    <source>
        <dbReference type="RuleBase" id="RU003749"/>
    </source>
</evidence>
<dbReference type="InterPro" id="IPR002645">
    <property type="entry name" value="STAS_dom"/>
</dbReference>
<proteinExistence type="inferred from homology"/>
<protein>
    <recommendedName>
        <fullName evidence="2">Anti-sigma factor antagonist</fullName>
    </recommendedName>
</protein>
<evidence type="ECO:0000313" key="5">
    <source>
        <dbReference type="Proteomes" id="UP000005104"/>
    </source>
</evidence>
<accession>H5XX01</accession>
<dbReference type="PROSITE" id="PS50801">
    <property type="entry name" value="STAS"/>
    <property type="match status" value="1"/>
</dbReference>
<dbReference type="eggNOG" id="COG1366">
    <property type="taxonomic scope" value="Bacteria"/>
</dbReference>
<dbReference type="OrthoDB" id="9794628at2"/>
<dbReference type="GO" id="GO:0043856">
    <property type="term" value="F:anti-sigma factor antagonist activity"/>
    <property type="evidence" value="ECO:0007669"/>
    <property type="project" value="InterPro"/>
</dbReference>
<dbReference type="InterPro" id="IPR036513">
    <property type="entry name" value="STAS_dom_sf"/>
</dbReference>
<dbReference type="NCBIfam" id="TIGR00377">
    <property type="entry name" value="ant_ant_sig"/>
    <property type="match status" value="1"/>
</dbReference>
<sequence length="101" mass="11342">MKHSIKVNGNQATVFLADKLYVRDASLLRDDVLEIIDRGVTNIRIDLSGLSYIDSSGLGTLVTINKRTKEKNGRLVLRGAQGLPFELIKRTRLDRVFSIED</sequence>
<keyword evidence="5" id="KW-1185">Reference proteome</keyword>
<reference evidence="4 5" key="1">
    <citation type="submission" date="2011-11" db="EMBL/GenBank/DDBJ databases">
        <title>The Noncontiguous Finished genome of Desulfosporosinus youngiae DSM 17734.</title>
        <authorList>
            <consortium name="US DOE Joint Genome Institute (JGI-PGF)"/>
            <person name="Lucas S."/>
            <person name="Han J."/>
            <person name="Lapidus A."/>
            <person name="Cheng J.-F."/>
            <person name="Goodwin L."/>
            <person name="Pitluck S."/>
            <person name="Peters L."/>
            <person name="Ovchinnikova G."/>
            <person name="Lu M."/>
            <person name="Land M.L."/>
            <person name="Hauser L."/>
            <person name="Pester M."/>
            <person name="Spring S."/>
            <person name="Ollivier B."/>
            <person name="Rattei T."/>
            <person name="Klenk H.-P."/>
            <person name="Wagner M."/>
            <person name="Loy A."/>
            <person name="Woyke T.J."/>
        </authorList>
    </citation>
    <scope>NUCLEOTIDE SEQUENCE [LARGE SCALE GENOMIC DNA]</scope>
    <source>
        <strain evidence="4 5">DSM 17734</strain>
    </source>
</reference>
<organism evidence="4 5">
    <name type="scientific">Desulfosporosinus youngiae DSM 17734</name>
    <dbReference type="NCBI Taxonomy" id="768710"/>
    <lineage>
        <taxon>Bacteria</taxon>
        <taxon>Bacillati</taxon>
        <taxon>Bacillota</taxon>
        <taxon>Clostridia</taxon>
        <taxon>Eubacteriales</taxon>
        <taxon>Desulfitobacteriaceae</taxon>
        <taxon>Desulfosporosinus</taxon>
    </lineage>
</organism>
<dbReference type="STRING" id="768710.DesyoDRAFT_3887"/>
<dbReference type="CDD" id="cd07043">
    <property type="entry name" value="STAS_anti-anti-sigma_factors"/>
    <property type="match status" value="1"/>
</dbReference>
<dbReference type="EMBL" id="CM001441">
    <property type="protein sequence ID" value="EHQ90869.1"/>
    <property type="molecule type" value="Genomic_DNA"/>
</dbReference>
<feature type="domain" description="STAS" evidence="3">
    <location>
        <begin position="1"/>
        <end position="101"/>
    </location>
</feature>